<keyword evidence="2" id="KW-1185">Reference proteome</keyword>
<dbReference type="HOGENOM" id="CLU_2899259_0_0_11"/>
<dbReference type="STRING" id="871571.HMPREF0580_0982"/>
<evidence type="ECO:0000313" key="2">
    <source>
        <dbReference type="Proteomes" id="UP000003045"/>
    </source>
</evidence>
<gene>
    <name evidence="1" type="ORF">HMPREF0580_0982</name>
</gene>
<reference evidence="1" key="1">
    <citation type="submission" date="2010-08" db="EMBL/GenBank/DDBJ databases">
        <authorList>
            <person name="Muzny D."/>
            <person name="Qin X."/>
            <person name="Deng J."/>
            <person name="Jiang H."/>
            <person name="Liu Y."/>
            <person name="Qu J."/>
            <person name="Song X.-Z."/>
            <person name="Zhang L."/>
            <person name="Thornton R."/>
            <person name="Coyle M."/>
            <person name="Francisco L."/>
            <person name="Jackson L."/>
            <person name="Javaid M."/>
            <person name="Korchina V."/>
            <person name="Kovar C."/>
            <person name="Mata R."/>
            <person name="Mathew T."/>
            <person name="Ngo R."/>
            <person name="Nguyen L."/>
            <person name="Nguyen N."/>
            <person name="Okwuonu G."/>
            <person name="Ongeri F."/>
            <person name="Pham C."/>
            <person name="Simmons D."/>
            <person name="Wilczek-Boney K."/>
            <person name="Hale W."/>
            <person name="Jakkamsetti A."/>
            <person name="Pham P."/>
            <person name="Ruth R."/>
            <person name="San Lucas F."/>
            <person name="Warren J."/>
            <person name="Zhang J."/>
            <person name="Zhao Z."/>
            <person name="Zhou C."/>
            <person name="Zhu D."/>
            <person name="Lee S."/>
            <person name="Bess C."/>
            <person name="Blankenburg K."/>
            <person name="Forbes L."/>
            <person name="Fu Q."/>
            <person name="Gubbala S."/>
            <person name="Hirani K."/>
            <person name="Jayaseelan J.C."/>
            <person name="Lara F."/>
            <person name="Munidasa M."/>
            <person name="Palculict T."/>
            <person name="Patil S."/>
            <person name="Pu L.-L."/>
            <person name="Saada N."/>
            <person name="Tang L."/>
            <person name="Weissenberger G."/>
            <person name="Zhu Y."/>
            <person name="Hemphill L."/>
            <person name="Shang Y."/>
            <person name="Youmans B."/>
            <person name="Ayvaz T."/>
            <person name="Ross M."/>
            <person name="Santibanez J."/>
            <person name="Aqrawi P."/>
            <person name="Gross S."/>
            <person name="Joshi V."/>
            <person name="Fowler G."/>
            <person name="Nazareth L."/>
            <person name="Reid J."/>
            <person name="Worley K."/>
            <person name="Petrosino J."/>
            <person name="Highlander S."/>
            <person name="Gibbs R."/>
        </authorList>
    </citation>
    <scope>NUCLEOTIDE SEQUENCE [LARGE SCALE GENOMIC DNA]</scope>
    <source>
        <strain evidence="1">ATCC 35239</strain>
    </source>
</reference>
<dbReference type="AlphaFoldDB" id="E0QQ55"/>
<evidence type="ECO:0000313" key="1">
    <source>
        <dbReference type="EMBL" id="EFM46435.1"/>
    </source>
</evidence>
<accession>E0QQ55</accession>
<proteinExistence type="predicted"/>
<organism evidence="1 2">
    <name type="scientific">Mobiluncus mulieris ATCC 35239</name>
    <dbReference type="NCBI Taxonomy" id="871571"/>
    <lineage>
        <taxon>Bacteria</taxon>
        <taxon>Bacillati</taxon>
        <taxon>Actinomycetota</taxon>
        <taxon>Actinomycetes</taxon>
        <taxon>Actinomycetales</taxon>
        <taxon>Actinomycetaceae</taxon>
        <taxon>Mobiluncus</taxon>
    </lineage>
</organism>
<protein>
    <submittedName>
        <fullName evidence="1">Uncharacterized protein</fullName>
    </submittedName>
</protein>
<sequence>MGSAKTVFPGIAPAEDVVIRVAVALTAWLSGQVARRYWAAALGFQAVLGIQVSPPMPPLAPS</sequence>
<dbReference type="Proteomes" id="UP000003045">
    <property type="component" value="Unassembled WGS sequence"/>
</dbReference>
<comment type="caution">
    <text evidence="1">The sequence shown here is derived from an EMBL/GenBank/DDBJ whole genome shotgun (WGS) entry which is preliminary data.</text>
</comment>
<dbReference type="EMBL" id="AEET01000024">
    <property type="protein sequence ID" value="EFM46435.1"/>
    <property type="molecule type" value="Genomic_DNA"/>
</dbReference>
<name>E0QQ55_9ACTO</name>